<organism evidence="2 3">
    <name type="scientific">Pleurodeles waltl</name>
    <name type="common">Iberian ribbed newt</name>
    <dbReference type="NCBI Taxonomy" id="8319"/>
    <lineage>
        <taxon>Eukaryota</taxon>
        <taxon>Metazoa</taxon>
        <taxon>Chordata</taxon>
        <taxon>Craniata</taxon>
        <taxon>Vertebrata</taxon>
        <taxon>Euteleostomi</taxon>
        <taxon>Amphibia</taxon>
        <taxon>Batrachia</taxon>
        <taxon>Caudata</taxon>
        <taxon>Salamandroidea</taxon>
        <taxon>Salamandridae</taxon>
        <taxon>Pleurodelinae</taxon>
        <taxon>Pleurodeles</taxon>
    </lineage>
</organism>
<keyword evidence="3" id="KW-1185">Reference proteome</keyword>
<proteinExistence type="predicted"/>
<name>A0AAV7M1L1_PLEWA</name>
<accession>A0AAV7M1L1</accession>
<evidence type="ECO:0000313" key="3">
    <source>
        <dbReference type="Proteomes" id="UP001066276"/>
    </source>
</evidence>
<feature type="compositionally biased region" description="Basic and acidic residues" evidence="1">
    <location>
        <begin position="152"/>
        <end position="177"/>
    </location>
</feature>
<dbReference type="Proteomes" id="UP001066276">
    <property type="component" value="Chromosome 10"/>
</dbReference>
<evidence type="ECO:0000313" key="2">
    <source>
        <dbReference type="EMBL" id="KAJ1097635.1"/>
    </source>
</evidence>
<sequence>MPSEGECLPRWAGSCPGGVEDVKGMRRMPLTNRASDSVLRSCGPYYTFPGVPWGSPNTKKTSYPAYRGGPWGQARRLRTGVVRARTTEARPERGFHSPPFLALRRCAARHLRSGGAARLRAEELEKIQHRNRPEAGRSCETGSVGDHQTQPVEKRAGPKLGSDKIRERRTQERSPPG</sequence>
<dbReference type="AlphaFoldDB" id="A0AAV7M1L1"/>
<evidence type="ECO:0000256" key="1">
    <source>
        <dbReference type="SAM" id="MobiDB-lite"/>
    </source>
</evidence>
<protein>
    <submittedName>
        <fullName evidence="2">Uncharacterized protein</fullName>
    </submittedName>
</protein>
<feature type="region of interest" description="Disordered" evidence="1">
    <location>
        <begin position="125"/>
        <end position="177"/>
    </location>
</feature>
<gene>
    <name evidence="2" type="ORF">NDU88_002752</name>
</gene>
<comment type="caution">
    <text evidence="2">The sequence shown here is derived from an EMBL/GenBank/DDBJ whole genome shotgun (WGS) entry which is preliminary data.</text>
</comment>
<feature type="compositionally biased region" description="Basic and acidic residues" evidence="1">
    <location>
        <begin position="125"/>
        <end position="137"/>
    </location>
</feature>
<reference evidence="2" key="1">
    <citation type="journal article" date="2022" name="bioRxiv">
        <title>Sequencing and chromosome-scale assembly of the giantPleurodeles waltlgenome.</title>
        <authorList>
            <person name="Brown T."/>
            <person name="Elewa A."/>
            <person name="Iarovenko S."/>
            <person name="Subramanian E."/>
            <person name="Araus A.J."/>
            <person name="Petzold A."/>
            <person name="Susuki M."/>
            <person name="Suzuki K.-i.T."/>
            <person name="Hayashi T."/>
            <person name="Toyoda A."/>
            <person name="Oliveira C."/>
            <person name="Osipova E."/>
            <person name="Leigh N.D."/>
            <person name="Simon A."/>
            <person name="Yun M.H."/>
        </authorList>
    </citation>
    <scope>NUCLEOTIDE SEQUENCE</scope>
    <source>
        <strain evidence="2">20211129_DDA</strain>
        <tissue evidence="2">Liver</tissue>
    </source>
</reference>
<dbReference type="EMBL" id="JANPWB010000014">
    <property type="protein sequence ID" value="KAJ1097635.1"/>
    <property type="molecule type" value="Genomic_DNA"/>
</dbReference>